<accession>A0A2P2JCT8</accession>
<dbReference type="EMBL" id="GGEC01010764">
    <property type="protein sequence ID" value="MBW91247.1"/>
    <property type="molecule type" value="Transcribed_RNA"/>
</dbReference>
<name>A0A2P2JCT8_RHIMU</name>
<organism evidence="1">
    <name type="scientific">Rhizophora mucronata</name>
    <name type="common">Asiatic mangrove</name>
    <dbReference type="NCBI Taxonomy" id="61149"/>
    <lineage>
        <taxon>Eukaryota</taxon>
        <taxon>Viridiplantae</taxon>
        <taxon>Streptophyta</taxon>
        <taxon>Embryophyta</taxon>
        <taxon>Tracheophyta</taxon>
        <taxon>Spermatophyta</taxon>
        <taxon>Magnoliopsida</taxon>
        <taxon>eudicotyledons</taxon>
        <taxon>Gunneridae</taxon>
        <taxon>Pentapetalae</taxon>
        <taxon>rosids</taxon>
        <taxon>fabids</taxon>
        <taxon>Malpighiales</taxon>
        <taxon>Rhizophoraceae</taxon>
        <taxon>Rhizophora</taxon>
    </lineage>
</organism>
<dbReference type="AlphaFoldDB" id="A0A2P2JCT8"/>
<proteinExistence type="predicted"/>
<sequence>MCQCLLHSKFFFFPLHPQQQPKKKQGSRRVLVHRKKTRPCLQPIKRQRCIASASKSTLHNPLWTSPAIPSQCSITTYSIHNCIIFQLGNGKCSAL</sequence>
<evidence type="ECO:0000313" key="1">
    <source>
        <dbReference type="EMBL" id="MBW91247.1"/>
    </source>
</evidence>
<reference evidence="1" key="1">
    <citation type="submission" date="2018-02" db="EMBL/GenBank/DDBJ databases">
        <title>Rhizophora mucronata_Transcriptome.</title>
        <authorList>
            <person name="Meera S.P."/>
            <person name="Sreeshan A."/>
            <person name="Augustine A."/>
        </authorList>
    </citation>
    <scope>NUCLEOTIDE SEQUENCE</scope>
    <source>
        <tissue evidence="1">Leaf</tissue>
    </source>
</reference>
<protein>
    <submittedName>
        <fullName evidence="1">Uncharacterized protein</fullName>
    </submittedName>
</protein>